<feature type="chain" id="PRO_5045222581" evidence="1">
    <location>
        <begin position="27"/>
        <end position="140"/>
    </location>
</feature>
<gene>
    <name evidence="2" type="ORF">ACFSX5_14380</name>
</gene>
<feature type="signal peptide" evidence="1">
    <location>
        <begin position="1"/>
        <end position="26"/>
    </location>
</feature>
<name>A0ABW5QML6_9HYPH</name>
<reference evidence="3" key="1">
    <citation type="journal article" date="2019" name="Int. J. Syst. Evol. Microbiol.">
        <title>The Global Catalogue of Microorganisms (GCM) 10K type strain sequencing project: providing services to taxonomists for standard genome sequencing and annotation.</title>
        <authorList>
            <consortium name="The Broad Institute Genomics Platform"/>
            <consortium name="The Broad Institute Genome Sequencing Center for Infectious Disease"/>
            <person name="Wu L."/>
            <person name="Ma J."/>
        </authorList>
    </citation>
    <scope>NUCLEOTIDE SEQUENCE [LARGE SCALE GENOMIC DNA]</scope>
    <source>
        <strain evidence="3">CCM 7427</strain>
    </source>
</reference>
<sequence>MNRSTIAFIAAGLVTAFTTIGANAQAAVPGSNYPSRSPMVSSECAFNAHMEPHLVARDINAIRRDEHVWVTPVCEDTLARNDYGTLFRDGNVETLRNVIARHPALMSALAARGYDHFDVVALRFGRDETVNLFVHQRDIR</sequence>
<organism evidence="2 3">
    <name type="scientific">Devosia albogilva</name>
    <dbReference type="NCBI Taxonomy" id="429726"/>
    <lineage>
        <taxon>Bacteria</taxon>
        <taxon>Pseudomonadati</taxon>
        <taxon>Pseudomonadota</taxon>
        <taxon>Alphaproteobacteria</taxon>
        <taxon>Hyphomicrobiales</taxon>
        <taxon>Devosiaceae</taxon>
        <taxon>Devosia</taxon>
    </lineage>
</organism>
<keyword evidence="1" id="KW-0732">Signal</keyword>
<accession>A0ABW5QML6</accession>
<keyword evidence="3" id="KW-1185">Reference proteome</keyword>
<comment type="caution">
    <text evidence="2">The sequence shown here is derived from an EMBL/GenBank/DDBJ whole genome shotgun (WGS) entry which is preliminary data.</text>
</comment>
<dbReference type="EMBL" id="JBHUNP010000001">
    <property type="protein sequence ID" value="MFD2648973.1"/>
    <property type="molecule type" value="Genomic_DNA"/>
</dbReference>
<proteinExistence type="predicted"/>
<evidence type="ECO:0000313" key="3">
    <source>
        <dbReference type="Proteomes" id="UP001597521"/>
    </source>
</evidence>
<evidence type="ECO:0000313" key="2">
    <source>
        <dbReference type="EMBL" id="MFD2648973.1"/>
    </source>
</evidence>
<protein>
    <submittedName>
        <fullName evidence="2">Uncharacterized protein</fullName>
    </submittedName>
</protein>
<dbReference type="RefSeq" id="WP_386834355.1">
    <property type="nucleotide sequence ID" value="NZ_JBHUNP010000001.1"/>
</dbReference>
<evidence type="ECO:0000256" key="1">
    <source>
        <dbReference type="SAM" id="SignalP"/>
    </source>
</evidence>
<dbReference type="Proteomes" id="UP001597521">
    <property type="component" value="Unassembled WGS sequence"/>
</dbReference>